<gene>
    <name evidence="4" type="primary">MED20</name>
    <name evidence="5" type="ORF">IEQ34_017593</name>
</gene>
<dbReference type="PANTHER" id="PTHR12465">
    <property type="entry name" value="UBIQUITIN SPECIFIC PROTEASE HOMOLOG 49"/>
    <property type="match status" value="1"/>
</dbReference>
<comment type="function">
    <text evidence="4">Component of the Mediator complex, a coactivator involved in the regulated transcription of nearly all RNA polymerase II-dependent genes. Mediator functions as a bridge to convey information from gene-specific regulatory proteins to the basal RNA polymerase II transcription machinery. Mediator is recruited to promoters by direct interactions with regulatory proteins and serves as a scaffold for the assembly of a functional preinitiation complex with RNA polymerase II and the general transcription factors.</text>
</comment>
<dbReference type="Proteomes" id="UP000775213">
    <property type="component" value="Unassembled WGS sequence"/>
</dbReference>
<dbReference type="InterPro" id="IPR013921">
    <property type="entry name" value="Mediator_Med20"/>
</dbReference>
<comment type="subunit">
    <text evidence="4">Component of the Mediator complex.</text>
</comment>
<sequence>MAVGTSLTSHPSSLTQTGYIEVFVLPKHTCGFQYKLGDFQVRVGKCVPSASEALRGIMMEVEYIPLSSIDKSRQVLEEFFDIWQETISKKSLPGHFMHIESNFTDYGLQDRYTSHHTAVQYATCMAQLIAAVRG</sequence>
<dbReference type="EMBL" id="JAGFBR010000016">
    <property type="protein sequence ID" value="KAH0453269.1"/>
    <property type="molecule type" value="Genomic_DNA"/>
</dbReference>
<keyword evidence="6" id="KW-1185">Reference proteome</keyword>
<organism evidence="5 6">
    <name type="scientific">Dendrobium chrysotoxum</name>
    <name type="common">Orchid</name>
    <dbReference type="NCBI Taxonomy" id="161865"/>
    <lineage>
        <taxon>Eukaryota</taxon>
        <taxon>Viridiplantae</taxon>
        <taxon>Streptophyta</taxon>
        <taxon>Embryophyta</taxon>
        <taxon>Tracheophyta</taxon>
        <taxon>Spermatophyta</taxon>
        <taxon>Magnoliopsida</taxon>
        <taxon>Liliopsida</taxon>
        <taxon>Asparagales</taxon>
        <taxon>Orchidaceae</taxon>
        <taxon>Epidendroideae</taxon>
        <taxon>Malaxideae</taxon>
        <taxon>Dendrobiinae</taxon>
        <taxon>Dendrobium</taxon>
    </lineage>
</organism>
<reference evidence="5 6" key="1">
    <citation type="journal article" date="2021" name="Hortic Res">
        <title>Chromosome-scale assembly of the Dendrobium chrysotoxum genome enhances the understanding of orchid evolution.</title>
        <authorList>
            <person name="Zhang Y."/>
            <person name="Zhang G.Q."/>
            <person name="Zhang D."/>
            <person name="Liu X.D."/>
            <person name="Xu X.Y."/>
            <person name="Sun W.H."/>
            <person name="Yu X."/>
            <person name="Zhu X."/>
            <person name="Wang Z.W."/>
            <person name="Zhao X."/>
            <person name="Zhong W.Y."/>
            <person name="Chen H."/>
            <person name="Yin W.L."/>
            <person name="Huang T."/>
            <person name="Niu S.C."/>
            <person name="Liu Z.J."/>
        </authorList>
    </citation>
    <scope>NUCLEOTIDE SEQUENCE [LARGE SCALE GENOMIC DNA]</scope>
    <source>
        <strain evidence="5">Lindl</strain>
    </source>
</reference>
<comment type="caution">
    <text evidence="5">The sequence shown here is derived from an EMBL/GenBank/DDBJ whole genome shotgun (WGS) entry which is preliminary data.</text>
</comment>
<keyword evidence="3 4" id="KW-0539">Nucleus</keyword>
<name>A0AAV7FUE8_DENCH</name>
<protein>
    <recommendedName>
        <fullName evidence="4">Mediator of RNA polymerase II transcription subunit 20</fullName>
    </recommendedName>
    <alternativeName>
        <fullName evidence="4">Mediator complex subunit 20</fullName>
    </alternativeName>
</protein>
<evidence type="ECO:0000256" key="4">
    <source>
        <dbReference type="RuleBase" id="RU364152"/>
    </source>
</evidence>
<keyword evidence="4" id="KW-0805">Transcription regulation</keyword>
<evidence type="ECO:0000256" key="2">
    <source>
        <dbReference type="ARBA" id="ARBA00010743"/>
    </source>
</evidence>
<keyword evidence="4" id="KW-0010">Activator</keyword>
<evidence type="ECO:0000313" key="5">
    <source>
        <dbReference type="EMBL" id="KAH0453269.1"/>
    </source>
</evidence>
<accession>A0AAV7FUE8</accession>
<dbReference type="AlphaFoldDB" id="A0AAV7FUE8"/>
<comment type="subcellular location">
    <subcellularLocation>
        <location evidence="1 4">Nucleus</location>
    </subcellularLocation>
</comment>
<evidence type="ECO:0000256" key="1">
    <source>
        <dbReference type="ARBA" id="ARBA00004123"/>
    </source>
</evidence>
<dbReference type="GO" id="GO:0006357">
    <property type="term" value="P:regulation of transcription by RNA polymerase II"/>
    <property type="evidence" value="ECO:0007669"/>
    <property type="project" value="InterPro"/>
</dbReference>
<evidence type="ECO:0000256" key="3">
    <source>
        <dbReference type="ARBA" id="ARBA00023242"/>
    </source>
</evidence>
<dbReference type="Pfam" id="PF08612">
    <property type="entry name" value="Med20"/>
    <property type="match status" value="1"/>
</dbReference>
<keyword evidence="4" id="KW-0804">Transcription</keyword>
<evidence type="ECO:0000313" key="6">
    <source>
        <dbReference type="Proteomes" id="UP000775213"/>
    </source>
</evidence>
<dbReference type="GO" id="GO:0003713">
    <property type="term" value="F:transcription coactivator activity"/>
    <property type="evidence" value="ECO:0007669"/>
    <property type="project" value="TreeGrafter"/>
</dbReference>
<dbReference type="PANTHER" id="PTHR12465:SF0">
    <property type="entry name" value="MEDIATOR OF RNA POLYMERASE II TRANSCRIPTION SUBUNIT 20"/>
    <property type="match status" value="1"/>
</dbReference>
<comment type="similarity">
    <text evidence="2 4">Belongs to the Mediator complex subunit 20 family.</text>
</comment>
<dbReference type="GO" id="GO:0016592">
    <property type="term" value="C:mediator complex"/>
    <property type="evidence" value="ECO:0007669"/>
    <property type="project" value="InterPro"/>
</dbReference>
<proteinExistence type="inferred from homology"/>